<dbReference type="GO" id="GO:0008780">
    <property type="term" value="F:acyl-[acyl-carrier-protein]-UDP-N-acetylglucosamine O-acyltransferase activity"/>
    <property type="evidence" value="ECO:0007669"/>
    <property type="project" value="UniProtKB-EC"/>
</dbReference>
<dbReference type="PANTHER" id="PTHR43480:SF1">
    <property type="entry name" value="ACYL-[ACYL-CARRIER-PROTEIN]--UDP-N-ACETYLGLUCOSAMINE O-ACYLTRANSFERASE, MITOCHONDRIAL-RELATED"/>
    <property type="match status" value="1"/>
</dbReference>
<dbReference type="NCBIfam" id="NF003657">
    <property type="entry name" value="PRK05289.1"/>
    <property type="match status" value="1"/>
</dbReference>
<evidence type="ECO:0000313" key="8">
    <source>
        <dbReference type="Proteomes" id="UP000270927"/>
    </source>
</evidence>
<protein>
    <submittedName>
        <fullName evidence="7">Acyl-ACP--UDP-N-acetylglucosamine O-acyltransferase</fullName>
        <ecNumber evidence="7">2.3.1.129</ecNumber>
    </submittedName>
</protein>
<dbReference type="OrthoDB" id="9807278at2"/>
<dbReference type="PIRSF" id="PIRSF000456">
    <property type="entry name" value="UDP-GlcNAc_acltr"/>
    <property type="match status" value="1"/>
</dbReference>
<evidence type="ECO:0000256" key="1">
    <source>
        <dbReference type="ARBA" id="ARBA00022516"/>
    </source>
</evidence>
<dbReference type="InterPro" id="IPR010137">
    <property type="entry name" value="Lipid_A_LpxA"/>
</dbReference>
<dbReference type="RefSeq" id="WP_123662871.1">
    <property type="nucleotide sequence ID" value="NZ_RARA01000024.1"/>
</dbReference>
<dbReference type="AlphaFoldDB" id="A0A3N2QC12"/>
<sequence>MQHKLVDIHPEAILGQNVTVENFTVIQADVIIGEGTWIGPHVTIMSGSRIGKNCQIFSGAVIGARSQDQKSSTLQTYVEVGDHTVIRELVTLNRGTVGNTIIGAHVLLMAYVHVAHDCIIEDHVIVANATQLAGHVLLQHHATIGGMTAIHQFMRVGSYSMVASKSIVRKDVPPFIKVAREPLCYCGINWVALQRHGFTPEQYHNIRCIYYFIYQIKLLLTSALEEIDKQLQHSQEKELIVSFIRHSKRGIVKKIHTNLRL</sequence>
<dbReference type="Gene3D" id="1.20.1180.10">
    <property type="entry name" value="Udp N-acetylglucosamine O-acyltransferase, C-terminal domain"/>
    <property type="match status" value="1"/>
</dbReference>
<proteinExistence type="predicted"/>
<dbReference type="InterPro" id="IPR001451">
    <property type="entry name" value="Hexapep"/>
</dbReference>
<reference evidence="7 8" key="1">
    <citation type="submission" date="2018-09" db="EMBL/GenBank/DDBJ databases">
        <title>Comparative Genomics of Wolbachia-Cardinium Dual Endosymbiosis in a Plant-Parasitic Nematode.</title>
        <authorList>
            <person name="Brown A.M.V."/>
            <person name="Wasala S.K."/>
            <person name="Howe D.K."/>
            <person name="Peetz A.B."/>
            <person name="Zasada I.A."/>
            <person name="Denver D.R."/>
        </authorList>
    </citation>
    <scope>NUCLEOTIDE SEQUENCE [LARGE SCALE GENOMIC DNA]</scope>
    <source>
        <strain evidence="7 8">Pp_1</strain>
    </source>
</reference>
<dbReference type="SUPFAM" id="SSF51161">
    <property type="entry name" value="Trimeric LpxA-like enzymes"/>
    <property type="match status" value="1"/>
</dbReference>
<accession>A0A3N2QC12</accession>
<keyword evidence="5 7" id="KW-0012">Acyltransferase</keyword>
<dbReference type="PANTHER" id="PTHR43480">
    <property type="entry name" value="ACYL-[ACYL-CARRIER-PROTEIN]--UDP-N-ACETYLGLUCOSAMINE O-ACYLTRANSFERASE"/>
    <property type="match status" value="1"/>
</dbReference>
<keyword evidence="2" id="KW-0441">Lipid A biosynthesis</keyword>
<keyword evidence="3 7" id="KW-0808">Transferase</keyword>
<dbReference type="Pfam" id="PF13720">
    <property type="entry name" value="Acetyltransf_11"/>
    <property type="match status" value="1"/>
</dbReference>
<evidence type="ECO:0000256" key="3">
    <source>
        <dbReference type="ARBA" id="ARBA00022679"/>
    </source>
</evidence>
<dbReference type="EC" id="2.3.1.129" evidence="7"/>
<dbReference type="InterPro" id="IPR037157">
    <property type="entry name" value="Acetyltransf_C_sf"/>
</dbReference>
<dbReference type="InterPro" id="IPR029098">
    <property type="entry name" value="Acetyltransf_C"/>
</dbReference>
<dbReference type="CDD" id="cd03351">
    <property type="entry name" value="LbH_UDP-GlcNAc_AT"/>
    <property type="match status" value="1"/>
</dbReference>
<dbReference type="EMBL" id="RARA01000024">
    <property type="protein sequence ID" value="ROT47344.1"/>
    <property type="molecule type" value="Genomic_DNA"/>
</dbReference>
<dbReference type="Gene3D" id="2.160.10.10">
    <property type="entry name" value="Hexapeptide repeat proteins"/>
    <property type="match status" value="1"/>
</dbReference>
<evidence type="ECO:0000256" key="2">
    <source>
        <dbReference type="ARBA" id="ARBA00022556"/>
    </source>
</evidence>
<dbReference type="GO" id="GO:0009245">
    <property type="term" value="P:lipid A biosynthetic process"/>
    <property type="evidence" value="ECO:0007669"/>
    <property type="project" value="UniProtKB-KW"/>
</dbReference>
<dbReference type="InterPro" id="IPR011004">
    <property type="entry name" value="Trimer_LpxA-like_sf"/>
</dbReference>
<evidence type="ECO:0000259" key="6">
    <source>
        <dbReference type="Pfam" id="PF13720"/>
    </source>
</evidence>
<dbReference type="NCBIfam" id="TIGR01852">
    <property type="entry name" value="lipid_A_lpxA"/>
    <property type="match status" value="1"/>
</dbReference>
<name>A0A3N2QC12_9BACT</name>
<gene>
    <name evidence="7" type="ORF">EDM02_02800</name>
</gene>
<feature type="domain" description="UDP N-acetylglucosamine O-acyltransferase C-terminal" evidence="6">
    <location>
        <begin position="171"/>
        <end position="252"/>
    </location>
</feature>
<evidence type="ECO:0000256" key="5">
    <source>
        <dbReference type="ARBA" id="ARBA00023315"/>
    </source>
</evidence>
<organism evidence="7 8">
    <name type="scientific">Candidatus Cardinium hertigii</name>
    <dbReference type="NCBI Taxonomy" id="247481"/>
    <lineage>
        <taxon>Bacteria</taxon>
        <taxon>Pseudomonadati</taxon>
        <taxon>Bacteroidota</taxon>
        <taxon>Cytophagia</taxon>
        <taxon>Cytophagales</taxon>
        <taxon>Amoebophilaceae</taxon>
        <taxon>Candidatus Cardinium</taxon>
    </lineage>
</organism>
<dbReference type="Proteomes" id="UP000270927">
    <property type="component" value="Unassembled WGS sequence"/>
</dbReference>
<dbReference type="Pfam" id="PF00132">
    <property type="entry name" value="Hexapep"/>
    <property type="match status" value="2"/>
</dbReference>
<comment type="caution">
    <text evidence="7">The sequence shown here is derived from an EMBL/GenBank/DDBJ whole genome shotgun (WGS) entry which is preliminary data.</text>
</comment>
<keyword evidence="1" id="KW-0444">Lipid biosynthesis</keyword>
<evidence type="ECO:0000256" key="4">
    <source>
        <dbReference type="ARBA" id="ARBA00023098"/>
    </source>
</evidence>
<evidence type="ECO:0000313" key="7">
    <source>
        <dbReference type="EMBL" id="ROT47344.1"/>
    </source>
</evidence>
<keyword evidence="8" id="KW-1185">Reference proteome</keyword>
<keyword evidence="4" id="KW-0443">Lipid metabolism</keyword>
<dbReference type="GO" id="GO:0016020">
    <property type="term" value="C:membrane"/>
    <property type="evidence" value="ECO:0007669"/>
    <property type="project" value="GOC"/>
</dbReference>